<feature type="transmembrane region" description="Helical" evidence="8">
    <location>
        <begin position="163"/>
        <end position="184"/>
    </location>
</feature>
<feature type="transmembrane region" description="Helical" evidence="8">
    <location>
        <begin position="254"/>
        <end position="282"/>
    </location>
</feature>
<dbReference type="Proteomes" id="UP000662314">
    <property type="component" value="Unassembled WGS sequence"/>
</dbReference>
<sequence length="346" mass="36427">MTTVQNSKFKIQNLILTNQPVTRVLLLLLLFTLAVLGMSLSLGDYPVTPADIVKAVLALPTQDPESPFVVVTLRLPRVLISWLVGVGLAVAGAILQGLTRNPLADPGIVGVNAGAALASVTLIVLFPTLSTMYLPLAAFGGAFVVACLIYLLAGTGEKSPLRLVVVGVALAAIMGAFTTLMLTFGKINDVTRALVWLAGSVAGKSWEQVWQLLPWIVIFVPLALLLARELDTLQLGDMVAKGLGSRVTWQRSKLLLVSVALAGSSVAIAGTIGFVGLMAPHLARRLVGSIHQNLLPVTALIGGLLVAAADVLGRTLFSPTELPCGLLTAALGAPYFIYLLYQRRRG</sequence>
<name>A0A8J7LHZ5_9NOST</name>
<dbReference type="AlphaFoldDB" id="A0A8J7LHZ5"/>
<feature type="transmembrane region" description="Helical" evidence="8">
    <location>
        <begin position="294"/>
        <end position="312"/>
    </location>
</feature>
<keyword evidence="7 8" id="KW-0472">Membrane</keyword>
<feature type="transmembrane region" description="Helical" evidence="8">
    <location>
        <begin position="107"/>
        <end position="126"/>
    </location>
</feature>
<evidence type="ECO:0000313" key="9">
    <source>
        <dbReference type="EMBL" id="MBH8576643.1"/>
    </source>
</evidence>
<dbReference type="Gene3D" id="1.10.3470.10">
    <property type="entry name" value="ABC transporter involved in vitamin B12 uptake, BtuC"/>
    <property type="match status" value="1"/>
</dbReference>
<evidence type="ECO:0000256" key="2">
    <source>
        <dbReference type="ARBA" id="ARBA00007935"/>
    </source>
</evidence>
<dbReference type="FunFam" id="1.10.3470.10:FF:000001">
    <property type="entry name" value="Vitamin B12 ABC transporter permease BtuC"/>
    <property type="match status" value="1"/>
</dbReference>
<evidence type="ECO:0000313" key="10">
    <source>
        <dbReference type="Proteomes" id="UP000662314"/>
    </source>
</evidence>
<evidence type="ECO:0000256" key="4">
    <source>
        <dbReference type="ARBA" id="ARBA00022475"/>
    </source>
</evidence>
<dbReference type="PANTHER" id="PTHR30472:SF24">
    <property type="entry name" value="FERRIC ENTEROBACTIN TRANSPORT SYSTEM PERMEASE PROTEIN FEPG"/>
    <property type="match status" value="1"/>
</dbReference>
<feature type="transmembrane region" description="Helical" evidence="8">
    <location>
        <begin position="21"/>
        <end position="42"/>
    </location>
</feature>
<feature type="transmembrane region" description="Helical" evidence="8">
    <location>
        <begin position="132"/>
        <end position="151"/>
    </location>
</feature>
<comment type="similarity">
    <text evidence="2">Belongs to the binding-protein-dependent transport system permease family. FecCD subfamily.</text>
</comment>
<keyword evidence="6 8" id="KW-1133">Transmembrane helix</keyword>
<keyword evidence="3" id="KW-0813">Transport</keyword>
<proteinExistence type="inferred from homology"/>
<dbReference type="SUPFAM" id="SSF81345">
    <property type="entry name" value="ABC transporter involved in vitamin B12 uptake, BtuC"/>
    <property type="match status" value="1"/>
</dbReference>
<comment type="caution">
    <text evidence="9">The sequence shown here is derived from an EMBL/GenBank/DDBJ whole genome shotgun (WGS) entry which is preliminary data.</text>
</comment>
<evidence type="ECO:0000256" key="5">
    <source>
        <dbReference type="ARBA" id="ARBA00022692"/>
    </source>
</evidence>
<dbReference type="GO" id="GO:0022857">
    <property type="term" value="F:transmembrane transporter activity"/>
    <property type="evidence" value="ECO:0007669"/>
    <property type="project" value="InterPro"/>
</dbReference>
<dbReference type="GO" id="GO:0033214">
    <property type="term" value="P:siderophore-iron import into cell"/>
    <property type="evidence" value="ECO:0007669"/>
    <property type="project" value="TreeGrafter"/>
</dbReference>
<organism evidence="9 10">
    <name type="scientific">Dendronalium phyllosphericum CENA369</name>
    <dbReference type="NCBI Taxonomy" id="1725256"/>
    <lineage>
        <taxon>Bacteria</taxon>
        <taxon>Bacillati</taxon>
        <taxon>Cyanobacteriota</taxon>
        <taxon>Cyanophyceae</taxon>
        <taxon>Nostocales</taxon>
        <taxon>Nostocaceae</taxon>
        <taxon>Dendronalium</taxon>
        <taxon>Dendronalium phyllosphericum</taxon>
    </lineage>
</organism>
<keyword evidence="5 8" id="KW-0812">Transmembrane</keyword>
<feature type="transmembrane region" description="Helical" evidence="8">
    <location>
        <begin position="75"/>
        <end position="95"/>
    </location>
</feature>
<evidence type="ECO:0000256" key="1">
    <source>
        <dbReference type="ARBA" id="ARBA00004651"/>
    </source>
</evidence>
<comment type="subcellular location">
    <subcellularLocation>
        <location evidence="1">Cell membrane</location>
        <topology evidence="1">Multi-pass membrane protein</topology>
    </subcellularLocation>
</comment>
<accession>A0A8J7LHZ5</accession>
<feature type="transmembrane region" description="Helical" evidence="8">
    <location>
        <begin position="324"/>
        <end position="341"/>
    </location>
</feature>
<dbReference type="CDD" id="cd06550">
    <property type="entry name" value="TM_ABC_iron-siderophores_like"/>
    <property type="match status" value="1"/>
</dbReference>
<dbReference type="PANTHER" id="PTHR30472">
    <property type="entry name" value="FERRIC ENTEROBACTIN TRANSPORT SYSTEM PERMEASE PROTEIN"/>
    <property type="match status" value="1"/>
</dbReference>
<evidence type="ECO:0000256" key="3">
    <source>
        <dbReference type="ARBA" id="ARBA00022448"/>
    </source>
</evidence>
<dbReference type="RefSeq" id="WP_214435374.1">
    <property type="nucleotide sequence ID" value="NZ_CAWPUQ010000163.1"/>
</dbReference>
<dbReference type="EMBL" id="JAECZA010000235">
    <property type="protein sequence ID" value="MBH8576643.1"/>
    <property type="molecule type" value="Genomic_DNA"/>
</dbReference>
<dbReference type="GO" id="GO:0005886">
    <property type="term" value="C:plasma membrane"/>
    <property type="evidence" value="ECO:0007669"/>
    <property type="project" value="UniProtKB-SubCell"/>
</dbReference>
<gene>
    <name evidence="9" type="ORF">I8752_27370</name>
</gene>
<keyword evidence="4" id="KW-1003">Cell membrane</keyword>
<evidence type="ECO:0000256" key="6">
    <source>
        <dbReference type="ARBA" id="ARBA00022989"/>
    </source>
</evidence>
<reference evidence="9 10" key="1">
    <citation type="journal article" date="2021" name="Int. J. Syst. Evol. Microbiol.">
        <title>Amazonocrinis nigriterrae gen. nov., sp. nov., Atlanticothrix silvestris gen. nov., sp. nov. and Dendronalium phyllosphericum gen. nov., sp. nov., nostocacean cyanobacteria from Brazilian environments.</title>
        <authorList>
            <person name="Alvarenga D.O."/>
            <person name="Andreote A.P.D."/>
            <person name="Branco L.H.Z."/>
            <person name="Delbaje E."/>
            <person name="Cruz R.B."/>
            <person name="Varani A.M."/>
            <person name="Fiore M.F."/>
        </authorList>
    </citation>
    <scope>NUCLEOTIDE SEQUENCE [LARGE SCALE GENOMIC DNA]</scope>
    <source>
        <strain evidence="9 10">CENA369</strain>
    </source>
</reference>
<protein>
    <submittedName>
        <fullName evidence="9">Iron ABC transporter permease</fullName>
    </submittedName>
</protein>
<keyword evidence="10" id="KW-1185">Reference proteome</keyword>
<dbReference type="InterPro" id="IPR000522">
    <property type="entry name" value="ABC_transptr_permease_BtuC"/>
</dbReference>
<evidence type="ECO:0000256" key="7">
    <source>
        <dbReference type="ARBA" id="ARBA00023136"/>
    </source>
</evidence>
<dbReference type="Pfam" id="PF01032">
    <property type="entry name" value="FecCD"/>
    <property type="match status" value="1"/>
</dbReference>
<dbReference type="InterPro" id="IPR037294">
    <property type="entry name" value="ABC_BtuC-like"/>
</dbReference>
<evidence type="ECO:0000256" key="8">
    <source>
        <dbReference type="SAM" id="Phobius"/>
    </source>
</evidence>